<dbReference type="SUPFAM" id="SSF54909">
    <property type="entry name" value="Dimeric alpha+beta barrel"/>
    <property type="match status" value="1"/>
</dbReference>
<proteinExistence type="inferred from homology"/>
<dbReference type="PANTHER" id="PTHR35174">
    <property type="entry name" value="BLL7171 PROTEIN-RELATED"/>
    <property type="match status" value="1"/>
</dbReference>
<comment type="similarity">
    <text evidence="1">Belongs to the YciI family.</text>
</comment>
<dbReference type="Pfam" id="PF03795">
    <property type="entry name" value="YCII"/>
    <property type="match status" value="1"/>
</dbReference>
<evidence type="ECO:0000313" key="3">
    <source>
        <dbReference type="EMBL" id="GAA5146139.1"/>
    </source>
</evidence>
<name>A0ABP9PJG4_9ACTN</name>
<evidence type="ECO:0000256" key="1">
    <source>
        <dbReference type="ARBA" id="ARBA00007689"/>
    </source>
</evidence>
<dbReference type="Proteomes" id="UP001500221">
    <property type="component" value="Unassembled WGS sequence"/>
</dbReference>
<feature type="domain" description="YCII-related" evidence="2">
    <location>
        <begin position="34"/>
        <end position="99"/>
    </location>
</feature>
<dbReference type="PANTHER" id="PTHR35174:SF3">
    <property type="entry name" value="BLL7171 PROTEIN"/>
    <property type="match status" value="1"/>
</dbReference>
<gene>
    <name evidence="3" type="ORF">GCM10023340_16610</name>
</gene>
<dbReference type="InterPro" id="IPR005545">
    <property type="entry name" value="YCII"/>
</dbReference>
<evidence type="ECO:0000313" key="4">
    <source>
        <dbReference type="Proteomes" id="UP001500221"/>
    </source>
</evidence>
<keyword evidence="4" id="KW-1185">Reference proteome</keyword>
<dbReference type="RefSeq" id="WP_345456834.1">
    <property type="nucleotide sequence ID" value="NZ_BAABKG010000002.1"/>
</dbReference>
<organism evidence="3 4">
    <name type="scientific">Nocardioides marinquilinus</name>
    <dbReference type="NCBI Taxonomy" id="1210400"/>
    <lineage>
        <taxon>Bacteria</taxon>
        <taxon>Bacillati</taxon>
        <taxon>Actinomycetota</taxon>
        <taxon>Actinomycetes</taxon>
        <taxon>Propionibacteriales</taxon>
        <taxon>Nocardioidaceae</taxon>
        <taxon>Nocardioides</taxon>
    </lineage>
</organism>
<accession>A0ABP9PJG4</accession>
<dbReference type="Gene3D" id="3.30.70.1060">
    <property type="entry name" value="Dimeric alpha+beta barrel"/>
    <property type="match status" value="1"/>
</dbReference>
<comment type="caution">
    <text evidence="3">The sequence shown here is derived from an EMBL/GenBank/DDBJ whole genome shotgun (WGS) entry which is preliminary data.</text>
</comment>
<reference evidence="4" key="1">
    <citation type="journal article" date="2019" name="Int. J. Syst. Evol. Microbiol.">
        <title>The Global Catalogue of Microorganisms (GCM) 10K type strain sequencing project: providing services to taxonomists for standard genome sequencing and annotation.</title>
        <authorList>
            <consortium name="The Broad Institute Genomics Platform"/>
            <consortium name="The Broad Institute Genome Sequencing Center for Infectious Disease"/>
            <person name="Wu L."/>
            <person name="Ma J."/>
        </authorList>
    </citation>
    <scope>NUCLEOTIDE SEQUENCE [LARGE SCALE GENOMIC DNA]</scope>
    <source>
        <strain evidence="4">JCM 18459</strain>
    </source>
</reference>
<protein>
    <submittedName>
        <fullName evidence="3">YciI family protein</fullName>
    </submittedName>
</protein>
<sequence length="119" mass="12978">MAEYLIFFNQQWVGDHDEEWFQGRVAPSKAVIADLEAAGELVYAGGLVEELDAAFSADATSGETVVTDGPFVETKEFLGGLTIVDVPDEARARMWGARIAEACGWPQEVRPFKPGSLRT</sequence>
<dbReference type="EMBL" id="BAABKG010000002">
    <property type="protein sequence ID" value="GAA5146139.1"/>
    <property type="molecule type" value="Genomic_DNA"/>
</dbReference>
<evidence type="ECO:0000259" key="2">
    <source>
        <dbReference type="Pfam" id="PF03795"/>
    </source>
</evidence>
<dbReference type="InterPro" id="IPR011008">
    <property type="entry name" value="Dimeric_a/b-barrel"/>
</dbReference>